<dbReference type="InterPro" id="IPR000917">
    <property type="entry name" value="Sulfatase_N"/>
</dbReference>
<feature type="chain" id="PRO_5021820833" evidence="5">
    <location>
        <begin position="47"/>
        <end position="587"/>
    </location>
</feature>
<protein>
    <submittedName>
        <fullName evidence="7">Arylsulfatase</fullName>
        <ecNumber evidence="7">3.1.6.1</ecNumber>
    </submittedName>
</protein>
<dbReference type="AlphaFoldDB" id="A0A518DQ08"/>
<reference evidence="7 8" key="1">
    <citation type="submission" date="2019-02" db="EMBL/GenBank/DDBJ databases">
        <title>Deep-cultivation of Planctomycetes and their phenomic and genomic characterization uncovers novel biology.</title>
        <authorList>
            <person name="Wiegand S."/>
            <person name="Jogler M."/>
            <person name="Boedeker C."/>
            <person name="Pinto D."/>
            <person name="Vollmers J."/>
            <person name="Rivas-Marin E."/>
            <person name="Kohn T."/>
            <person name="Peeters S.H."/>
            <person name="Heuer A."/>
            <person name="Rast P."/>
            <person name="Oberbeckmann S."/>
            <person name="Bunk B."/>
            <person name="Jeske O."/>
            <person name="Meyerdierks A."/>
            <person name="Storesund J.E."/>
            <person name="Kallscheuer N."/>
            <person name="Luecker S."/>
            <person name="Lage O.M."/>
            <person name="Pohl T."/>
            <person name="Merkel B.J."/>
            <person name="Hornburger P."/>
            <person name="Mueller R.-W."/>
            <person name="Bruemmer F."/>
            <person name="Labrenz M."/>
            <person name="Spormann A.M."/>
            <person name="Op den Camp H."/>
            <person name="Overmann J."/>
            <person name="Amann R."/>
            <person name="Jetten M.S.M."/>
            <person name="Mascher T."/>
            <person name="Medema M.H."/>
            <person name="Devos D.P."/>
            <person name="Kaster A.-K."/>
            <person name="Ovreas L."/>
            <person name="Rohde M."/>
            <person name="Galperin M.Y."/>
            <person name="Jogler C."/>
        </authorList>
    </citation>
    <scope>NUCLEOTIDE SEQUENCE [LARGE SCALE GENOMIC DNA]</scope>
    <source>
        <strain evidence="7 8">Pla85_3_4</strain>
    </source>
</reference>
<comment type="similarity">
    <text evidence="1">Belongs to the sulfatase family.</text>
</comment>
<evidence type="ECO:0000259" key="6">
    <source>
        <dbReference type="Pfam" id="PF00884"/>
    </source>
</evidence>
<dbReference type="PANTHER" id="PTHR42693">
    <property type="entry name" value="ARYLSULFATASE FAMILY MEMBER"/>
    <property type="match status" value="1"/>
</dbReference>
<dbReference type="GO" id="GO:0046872">
    <property type="term" value="F:metal ion binding"/>
    <property type="evidence" value="ECO:0007669"/>
    <property type="project" value="UniProtKB-KW"/>
</dbReference>
<accession>A0A518DQ08</accession>
<evidence type="ECO:0000256" key="4">
    <source>
        <dbReference type="ARBA" id="ARBA00022837"/>
    </source>
</evidence>
<evidence type="ECO:0000313" key="8">
    <source>
        <dbReference type="Proteomes" id="UP000317648"/>
    </source>
</evidence>
<feature type="domain" description="Sulfatase N-terminal" evidence="6">
    <location>
        <begin position="53"/>
        <end position="478"/>
    </location>
</feature>
<name>A0A518DQ08_9BACT</name>
<keyword evidence="4" id="KW-0106">Calcium</keyword>
<dbReference type="EMBL" id="CP036433">
    <property type="protein sequence ID" value="QDU93920.1"/>
    <property type="molecule type" value="Genomic_DNA"/>
</dbReference>
<dbReference type="InterPro" id="IPR017850">
    <property type="entry name" value="Alkaline_phosphatase_core_sf"/>
</dbReference>
<dbReference type="FunFam" id="3.30.1120.10:FF:000008">
    <property type="entry name" value="Arylsulfatase"/>
    <property type="match status" value="1"/>
</dbReference>
<sequence precursor="true">MHVECDCFAVPVDSGSPDRLLRCLARLLVAVLMCGAWMQATSTATAAEKTDRPNLVVIMADDMGFSDIGCYGSEIQTPNLDRLAGQGVRFTQFYNTARCCPTRASLLTGLYPHQAGVGHMMEDRGLDGYRGNLNRHCRTFGEVLRPAGYSTYMSGKWHVTRHVAAEGPKFNWPLQRGFDRFFGTIHGAGSFFDPNSLTDGNTQIPPGDDFYYTDAIVDHAITFVDDHHAATPQKPFFLYVAFTCPHWPMHARPHDIAKYKGRYDGGWDLLREERQARMVQQGLIDKNWQLTPRDRSAPAWDEAPLQEWHARRMEVYAAMIDCMDQNIGRLLAALEKNGQSENTVIFFLADNGGCAEEFGSNGAIKPDPSKPVELIPMQAGQLQTQMVPSRTRDGRPLRTGRGVMPGPADTFVAYGLPWANASNTPFRRYKHWVHEGGISSPLIIHWPAGIRPAQHGQLHHQPSHLIDIMATCVDLAGAEYPTKIDDQPITPLQGVSLKPALAGQTWERAAPLFWEHEGNRAIRQGDWKLVAQGASGPWELYNIASDRTELNNLAAENPTRVEEMAQQWEDWATAAQVKPWPYNQRRK</sequence>
<keyword evidence="2" id="KW-0479">Metal-binding</keyword>
<proteinExistence type="inferred from homology"/>
<dbReference type="PROSITE" id="PS00149">
    <property type="entry name" value="SULFATASE_2"/>
    <property type="match status" value="1"/>
</dbReference>
<dbReference type="Proteomes" id="UP000317648">
    <property type="component" value="Chromosome"/>
</dbReference>
<dbReference type="InterPro" id="IPR024607">
    <property type="entry name" value="Sulfatase_CS"/>
</dbReference>
<dbReference type="SUPFAM" id="SSF53649">
    <property type="entry name" value="Alkaline phosphatase-like"/>
    <property type="match status" value="1"/>
</dbReference>
<dbReference type="Gene3D" id="3.30.1120.10">
    <property type="match status" value="1"/>
</dbReference>
<dbReference type="EC" id="3.1.6.1" evidence="7"/>
<evidence type="ECO:0000256" key="3">
    <source>
        <dbReference type="ARBA" id="ARBA00022801"/>
    </source>
</evidence>
<dbReference type="Pfam" id="PF00884">
    <property type="entry name" value="Sulfatase"/>
    <property type="match status" value="1"/>
</dbReference>
<dbReference type="Gene3D" id="3.40.720.10">
    <property type="entry name" value="Alkaline Phosphatase, subunit A"/>
    <property type="match status" value="1"/>
</dbReference>
<dbReference type="KEGG" id="lcre:Pla8534_17060"/>
<keyword evidence="8" id="KW-1185">Reference proteome</keyword>
<evidence type="ECO:0000256" key="2">
    <source>
        <dbReference type="ARBA" id="ARBA00022723"/>
    </source>
</evidence>
<dbReference type="PANTHER" id="PTHR42693:SF53">
    <property type="entry name" value="ENDO-4-O-SULFATASE"/>
    <property type="match status" value="1"/>
</dbReference>
<evidence type="ECO:0000256" key="5">
    <source>
        <dbReference type="SAM" id="SignalP"/>
    </source>
</evidence>
<gene>
    <name evidence="7" type="primary">atsA_21</name>
    <name evidence="7" type="ORF">Pla8534_17060</name>
</gene>
<keyword evidence="5" id="KW-0732">Signal</keyword>
<keyword evidence="3 7" id="KW-0378">Hydrolase</keyword>
<evidence type="ECO:0000313" key="7">
    <source>
        <dbReference type="EMBL" id="QDU93920.1"/>
    </source>
</evidence>
<feature type="signal peptide" evidence="5">
    <location>
        <begin position="1"/>
        <end position="46"/>
    </location>
</feature>
<dbReference type="RefSeq" id="WP_231756557.1">
    <property type="nucleotide sequence ID" value="NZ_CP036433.1"/>
</dbReference>
<dbReference type="GO" id="GO:0004065">
    <property type="term" value="F:arylsulfatase activity"/>
    <property type="evidence" value="ECO:0007669"/>
    <property type="project" value="UniProtKB-EC"/>
</dbReference>
<evidence type="ECO:0000256" key="1">
    <source>
        <dbReference type="ARBA" id="ARBA00008779"/>
    </source>
</evidence>
<dbReference type="CDD" id="cd16025">
    <property type="entry name" value="PAS_like"/>
    <property type="match status" value="1"/>
</dbReference>
<organism evidence="7 8">
    <name type="scientific">Lignipirellula cremea</name>
    <dbReference type="NCBI Taxonomy" id="2528010"/>
    <lineage>
        <taxon>Bacteria</taxon>
        <taxon>Pseudomonadati</taxon>
        <taxon>Planctomycetota</taxon>
        <taxon>Planctomycetia</taxon>
        <taxon>Pirellulales</taxon>
        <taxon>Pirellulaceae</taxon>
        <taxon>Lignipirellula</taxon>
    </lineage>
</organism>
<dbReference type="InterPro" id="IPR050738">
    <property type="entry name" value="Sulfatase"/>
</dbReference>